<keyword evidence="2" id="KW-1185">Reference proteome</keyword>
<reference evidence="1 2" key="1">
    <citation type="submission" date="2018-12" db="EMBL/GenBank/DDBJ databases">
        <authorList>
            <person name="Tiukova I."/>
            <person name="Dainat J."/>
        </authorList>
    </citation>
    <scope>NUCLEOTIDE SEQUENCE [LARGE SCALE GENOMIC DNA]</scope>
</reference>
<dbReference type="STRING" id="13370.A0A448YMP4"/>
<gene>
    <name evidence="1" type="ORF">BRENAR_LOCUS2889</name>
</gene>
<evidence type="ECO:0000313" key="2">
    <source>
        <dbReference type="Proteomes" id="UP000290900"/>
    </source>
</evidence>
<dbReference type="PANTHER" id="PTHR35204">
    <property type="entry name" value="YALI0A21131P"/>
    <property type="match status" value="1"/>
</dbReference>
<proteinExistence type="predicted"/>
<evidence type="ECO:0000313" key="1">
    <source>
        <dbReference type="EMBL" id="VEU22157.1"/>
    </source>
</evidence>
<protein>
    <submittedName>
        <fullName evidence="1">DEKNAAC103202</fullName>
    </submittedName>
</protein>
<dbReference type="OrthoDB" id="10261782at2759"/>
<dbReference type="EMBL" id="CAACVR010000019">
    <property type="protein sequence ID" value="VEU22157.1"/>
    <property type="molecule type" value="Genomic_DNA"/>
</dbReference>
<dbReference type="FunCoup" id="A0A448YMP4">
    <property type="interactions" value="21"/>
</dbReference>
<sequence>MDTQYILSRAESYDQFDERSAAKRICDWGKKNGGLDGYVRLEIGFELVICDFHDKLGLVSNVSLSNLTETLHFLPERPDDGSDPLNLQRSLVIDNLDAMAGFEWLESGARVYGGDSRILLDFSKFVTPIGQTYIDPDPYKRRIYNVSTQLKEKMIDGVANILSTPNDPYQKTDWRQITEGIEKKFGPILMGLNNSFTMYDSHKDSGILGQNLTTYTFNFVRRYLVEPDYNLTPSSKKMAVWDYVHPYKPLTTEPELLIFSSITVVQARIVDMMDSVFQLGRSLLSVYGGKGVDSEYAERHTESIREEVKALLDELNWPVIYGCRNACKSDEICLVPTWGPSPMGWGGRGIGFNEGADGITRINRDFTCVSYRKLLE</sequence>
<dbReference type="PANTHER" id="PTHR35204:SF1">
    <property type="entry name" value="ENTEROTOXIN"/>
    <property type="match status" value="1"/>
</dbReference>
<dbReference type="AlphaFoldDB" id="A0A448YMP4"/>
<dbReference type="InParanoid" id="A0A448YMP4"/>
<name>A0A448YMP4_BRENA</name>
<dbReference type="Proteomes" id="UP000290900">
    <property type="component" value="Unassembled WGS sequence"/>
</dbReference>
<organism evidence="1 2">
    <name type="scientific">Brettanomyces naardenensis</name>
    <name type="common">Yeast</name>
    <dbReference type="NCBI Taxonomy" id="13370"/>
    <lineage>
        <taxon>Eukaryota</taxon>
        <taxon>Fungi</taxon>
        <taxon>Dikarya</taxon>
        <taxon>Ascomycota</taxon>
        <taxon>Saccharomycotina</taxon>
        <taxon>Pichiomycetes</taxon>
        <taxon>Pichiales</taxon>
        <taxon>Pichiaceae</taxon>
        <taxon>Brettanomyces</taxon>
    </lineage>
</organism>
<dbReference type="InterPro" id="IPR038921">
    <property type="entry name" value="YOR389W-like"/>
</dbReference>
<accession>A0A448YMP4</accession>